<reference evidence="2" key="1">
    <citation type="journal article" date="2020" name="Nature">
        <title>Giant virus diversity and host interactions through global metagenomics.</title>
        <authorList>
            <person name="Schulz F."/>
            <person name="Roux S."/>
            <person name="Paez-Espino D."/>
            <person name="Jungbluth S."/>
            <person name="Walsh D.A."/>
            <person name="Denef V.J."/>
            <person name="McMahon K.D."/>
            <person name="Konstantinidis K.T."/>
            <person name="Eloe-Fadrosh E.A."/>
            <person name="Kyrpides N.C."/>
            <person name="Woyke T."/>
        </authorList>
    </citation>
    <scope>NUCLEOTIDE SEQUENCE</scope>
    <source>
        <strain evidence="2">GVMAG-M-3300009068-25</strain>
    </source>
</reference>
<organism evidence="2">
    <name type="scientific">viral metagenome</name>
    <dbReference type="NCBI Taxonomy" id="1070528"/>
    <lineage>
        <taxon>unclassified sequences</taxon>
        <taxon>metagenomes</taxon>
        <taxon>organismal metagenomes</taxon>
    </lineage>
</organism>
<proteinExistence type="predicted"/>
<name>A0A6C0ENU3_9ZZZZ</name>
<feature type="region of interest" description="Disordered" evidence="1">
    <location>
        <begin position="30"/>
        <end position="58"/>
    </location>
</feature>
<protein>
    <submittedName>
        <fullName evidence="2">Uncharacterized protein</fullName>
    </submittedName>
</protein>
<evidence type="ECO:0000313" key="2">
    <source>
        <dbReference type="EMBL" id="QHT29969.1"/>
    </source>
</evidence>
<accession>A0A6C0ENU3</accession>
<dbReference type="EMBL" id="MN738888">
    <property type="protein sequence ID" value="QHT29969.1"/>
    <property type="molecule type" value="Genomic_DNA"/>
</dbReference>
<dbReference type="AlphaFoldDB" id="A0A6C0ENU3"/>
<sequence length="58" mass="6470">MQPFRVMMGSVFAQIVERFWEVLSTKGLNGESTPTRKTIRPAQVASSTNYSPILPTGR</sequence>
<evidence type="ECO:0000256" key="1">
    <source>
        <dbReference type="SAM" id="MobiDB-lite"/>
    </source>
</evidence>